<evidence type="ECO:0000313" key="2">
    <source>
        <dbReference type="EMBL" id="SEG96767.1"/>
    </source>
</evidence>
<gene>
    <name evidence="2" type="ORF">SAMN05444920_11084</name>
</gene>
<accession>A0A1H6EG32</accession>
<keyword evidence="1" id="KW-1133">Transmembrane helix</keyword>
<organism evidence="2 3">
    <name type="scientific">Nonomuraea solani</name>
    <dbReference type="NCBI Taxonomy" id="1144553"/>
    <lineage>
        <taxon>Bacteria</taxon>
        <taxon>Bacillati</taxon>
        <taxon>Actinomycetota</taxon>
        <taxon>Actinomycetes</taxon>
        <taxon>Streptosporangiales</taxon>
        <taxon>Streptosporangiaceae</taxon>
        <taxon>Nonomuraea</taxon>
    </lineage>
</organism>
<keyword evidence="1" id="KW-0812">Transmembrane</keyword>
<protein>
    <recommendedName>
        <fullName evidence="4">Transmembrane transport protein</fullName>
    </recommendedName>
</protein>
<name>A0A1H6EG32_9ACTN</name>
<dbReference type="AlphaFoldDB" id="A0A1H6EG32"/>
<keyword evidence="1" id="KW-0472">Membrane</keyword>
<feature type="transmembrane region" description="Helical" evidence="1">
    <location>
        <begin position="92"/>
        <end position="114"/>
    </location>
</feature>
<keyword evidence="3" id="KW-1185">Reference proteome</keyword>
<proteinExistence type="predicted"/>
<dbReference type="Proteomes" id="UP000236732">
    <property type="component" value="Unassembled WGS sequence"/>
</dbReference>
<dbReference type="RefSeq" id="WP_235030493.1">
    <property type="nucleotide sequence ID" value="NZ_FNVT01000010.1"/>
</dbReference>
<feature type="transmembrane region" description="Helical" evidence="1">
    <location>
        <begin position="29"/>
        <end position="48"/>
    </location>
</feature>
<sequence length="160" mass="17117">MMNEEPRLSARELMERLDPSLSRRTRVRAVAALVAGLAGTVFIAALWGSEPGPLPGRTQVAFGLFTAFCLAWTCYGGWLLKHRVPLFATERVIAAWVAVAASTTTTALVATIAAQRGTGLALPLVVGLVFVAAALTLAVRAHAHRGALLRRMRELTGEKE</sequence>
<feature type="transmembrane region" description="Helical" evidence="1">
    <location>
        <begin position="60"/>
        <end position="80"/>
    </location>
</feature>
<evidence type="ECO:0000256" key="1">
    <source>
        <dbReference type="SAM" id="Phobius"/>
    </source>
</evidence>
<evidence type="ECO:0000313" key="3">
    <source>
        <dbReference type="Proteomes" id="UP000236732"/>
    </source>
</evidence>
<reference evidence="2 3" key="1">
    <citation type="submission" date="2016-10" db="EMBL/GenBank/DDBJ databases">
        <authorList>
            <person name="de Groot N.N."/>
        </authorList>
    </citation>
    <scope>NUCLEOTIDE SEQUENCE [LARGE SCALE GENOMIC DNA]</scope>
    <source>
        <strain evidence="2 3">CGMCC 4.7037</strain>
    </source>
</reference>
<feature type="transmembrane region" description="Helical" evidence="1">
    <location>
        <begin position="120"/>
        <end position="143"/>
    </location>
</feature>
<evidence type="ECO:0008006" key="4">
    <source>
        <dbReference type="Google" id="ProtNLM"/>
    </source>
</evidence>
<dbReference type="EMBL" id="FNVT01000010">
    <property type="protein sequence ID" value="SEG96767.1"/>
    <property type="molecule type" value="Genomic_DNA"/>
</dbReference>